<dbReference type="VEuPathDB" id="GiardiaDB:QR46_0345"/>
<dbReference type="VEuPathDB" id="GiardiaDB:GL50803_0017336"/>
<dbReference type="Proteomes" id="UP000018040">
    <property type="component" value="Unassembled WGS sequence"/>
</dbReference>
<organism evidence="1 2">
    <name type="scientific">Giardia intestinalis</name>
    <name type="common">Giardia lamblia</name>
    <dbReference type="NCBI Taxonomy" id="5741"/>
    <lineage>
        <taxon>Eukaryota</taxon>
        <taxon>Metamonada</taxon>
        <taxon>Diplomonadida</taxon>
        <taxon>Hexamitidae</taxon>
        <taxon>Giardiinae</taxon>
        <taxon>Giardia</taxon>
    </lineage>
</organism>
<name>V6U3T3_GIAIN</name>
<gene>
    <name evidence="1" type="ORF">GSB_150947</name>
</gene>
<proteinExistence type="predicted"/>
<accession>V6U3T3</accession>
<dbReference type="OrthoDB" id="10252908at2759"/>
<dbReference type="VEuPathDB" id="GiardiaDB:DHA2_150785"/>
<comment type="caution">
    <text evidence="1">The sequence shown here is derived from an EMBL/GenBank/DDBJ whole genome shotgun (WGS) entry which is preliminary data.</text>
</comment>
<reference evidence="2" key="1">
    <citation type="submission" date="2012-02" db="EMBL/GenBank/DDBJ databases">
        <title>Genome sequencing of Giardia lamblia Genotypes A2 and B isolates (DH and GS) and comparative analysis with the genomes of Genotypes A1 and E (WB and Pig).</title>
        <authorList>
            <person name="Adam R."/>
            <person name="Dahlstrom E."/>
            <person name="Martens C."/>
            <person name="Bruno D."/>
            <person name="Barbian K."/>
            <person name="Porcella S.F."/>
            <person name="Nash T."/>
        </authorList>
    </citation>
    <scope>NUCLEOTIDE SEQUENCE</scope>
    <source>
        <strain evidence="2">GS</strain>
    </source>
</reference>
<dbReference type="EMBL" id="AHHH01000005">
    <property type="protein sequence ID" value="ESU45504.1"/>
    <property type="molecule type" value="Genomic_DNA"/>
</dbReference>
<protein>
    <submittedName>
        <fullName evidence="1">Uncharacterized protein</fullName>
    </submittedName>
</protein>
<evidence type="ECO:0000313" key="1">
    <source>
        <dbReference type="EMBL" id="ESU45504.1"/>
    </source>
</evidence>
<evidence type="ECO:0000313" key="2">
    <source>
        <dbReference type="Proteomes" id="UP000018040"/>
    </source>
</evidence>
<dbReference type="VEuPathDB" id="GiardiaDB:GL50581_4435"/>
<sequence length="382" mass="42353">MSLIPDFKFKWIQARHCTEISGSLYFIDIRPQLPCIYQKVNDNLIQPIKMSATVDNCFLRVHEEVGGIEKALYDPTSLFIVVNTTGESYVTKDTAFLLPLFQEGTGSSLKLSTDDGSLSFLGWFVPPTVSPESITLHTESILRPGMHAIFSVRMDLNDLETVAHDIGGRVTPSTGLTSLSTKPGIGALLQSVMLAKFLTNCSYCSVCGKKLTMRDSCGLAQACRTCVKEYFLPVQPYVCGLVTYGDKILLLPPHTDDASWGLPLFELEVCETPLGALFTNLYDVTAVNIKQHMHSAITLDMTISSADISGLITIWQVCINRNFEPRDNKCARWFTKEQCIDILRNAHLSEVSVDGFLLRKWIDGTLGDHVTNTPAPFDNTKL</sequence>
<dbReference type="AlphaFoldDB" id="V6U3T3"/>
<reference evidence="1 2" key="2">
    <citation type="journal article" date="2013" name="Genome Biol. Evol.">
        <title>Genome sequencing of Giardia lamblia genotypes A2 and B isolates (DH and GS) and comparative analysis with the genomes of genotypes A1 and E (WB and Pig).</title>
        <authorList>
            <person name="Adam R.D."/>
            <person name="Dahlstrom E.W."/>
            <person name="Martens C.A."/>
            <person name="Bruno D.P."/>
            <person name="Barbian K.D."/>
            <person name="Ricklefs S.M."/>
            <person name="Hernandez M.M."/>
            <person name="Narla N.P."/>
            <person name="Patel R.B."/>
            <person name="Porcella S.F."/>
            <person name="Nash T.E."/>
        </authorList>
    </citation>
    <scope>NUCLEOTIDE SEQUENCE [LARGE SCALE GENOMIC DNA]</scope>
    <source>
        <strain evidence="1 2">GS</strain>
    </source>
</reference>